<feature type="region of interest" description="Disordered" evidence="1">
    <location>
        <begin position="34"/>
        <end position="66"/>
    </location>
</feature>
<evidence type="ECO:0000256" key="1">
    <source>
        <dbReference type="SAM" id="MobiDB-lite"/>
    </source>
</evidence>
<evidence type="ECO:0000256" key="2">
    <source>
        <dbReference type="SAM" id="Phobius"/>
    </source>
</evidence>
<dbReference type="Proteomes" id="UP000325307">
    <property type="component" value="Unassembled WGS sequence"/>
</dbReference>
<keyword evidence="4" id="KW-1185">Reference proteome</keyword>
<accession>A0A5A7NSZ3</accession>
<protein>
    <submittedName>
        <fullName evidence="3">Uncharacterized protein</fullName>
    </submittedName>
</protein>
<feature type="compositionally biased region" description="Basic and acidic residues" evidence="1">
    <location>
        <begin position="34"/>
        <end position="58"/>
    </location>
</feature>
<organism evidence="3 4">
    <name type="scientific">Zafaria cholistanensis</name>
    <dbReference type="NCBI Taxonomy" id="1682741"/>
    <lineage>
        <taxon>Bacteria</taxon>
        <taxon>Bacillati</taxon>
        <taxon>Actinomycetota</taxon>
        <taxon>Actinomycetes</taxon>
        <taxon>Micrococcales</taxon>
        <taxon>Micrococcaceae</taxon>
        <taxon>Zafaria</taxon>
    </lineage>
</organism>
<evidence type="ECO:0000313" key="4">
    <source>
        <dbReference type="Proteomes" id="UP000325307"/>
    </source>
</evidence>
<keyword evidence="2" id="KW-0472">Membrane</keyword>
<name>A0A5A7NSZ3_9MICC</name>
<keyword evidence="2" id="KW-1133">Transmembrane helix</keyword>
<feature type="transmembrane region" description="Helical" evidence="2">
    <location>
        <begin position="6"/>
        <end position="27"/>
    </location>
</feature>
<keyword evidence="2" id="KW-0812">Transmembrane</keyword>
<reference evidence="3 4" key="1">
    <citation type="submission" date="2019-09" db="EMBL/GenBank/DDBJ databases">
        <title>Arthrobacter zafarii sp. nov., a moderately thermotolerant and halotolerant actinobacterium isolated from Cholistan desert soil of Pakistan.</title>
        <authorList>
            <person name="Amin A."/>
            <person name="Ahmed I."/>
            <person name="Khalid N."/>
            <person name="Schumann P."/>
            <person name="Busse H.J."/>
            <person name="Khan I.U."/>
            <person name="Li S."/>
            <person name="Li W.J."/>
        </authorList>
    </citation>
    <scope>NUCLEOTIDE SEQUENCE [LARGE SCALE GENOMIC DNA]</scope>
    <source>
        <strain evidence="3 4">NCCP-1664</strain>
    </source>
</reference>
<comment type="caution">
    <text evidence="3">The sequence shown here is derived from an EMBL/GenBank/DDBJ whole genome shotgun (WGS) entry which is preliminary data.</text>
</comment>
<sequence>MELGTAGEWLGGIATLFAVVISLALAWHSNRQAEKDRRAAQEDREQARAERVEFQRQQEEEEASRKRRLAGQVTLVSRVSHEDYGRRRIYEVHNGSEEPIFKISVAELWPAEDGTTKPYKVCRFEVIEARGSRIHEGRLRDLYDRAAPPKIPSGSRLLLFNDGTGTRWIRLESGELREPGPNDIYLFESAWDA</sequence>
<evidence type="ECO:0000313" key="3">
    <source>
        <dbReference type="EMBL" id="GER24014.1"/>
    </source>
</evidence>
<dbReference type="AlphaFoldDB" id="A0A5A7NSZ3"/>
<proteinExistence type="predicted"/>
<gene>
    <name evidence="3" type="ORF">NCCP1664_25090</name>
</gene>
<dbReference type="EMBL" id="BKDJ01000015">
    <property type="protein sequence ID" value="GER24014.1"/>
    <property type="molecule type" value="Genomic_DNA"/>
</dbReference>